<protein>
    <recommendedName>
        <fullName evidence="3 7">6,7-dimethyl-8-ribityllumazine synthase</fullName>
        <shortName evidence="7">DMRL synthase</shortName>
        <shortName evidence="7">LS</shortName>
        <shortName evidence="7">Lumazine synthase</shortName>
        <ecNumber evidence="3 7">2.5.1.78</ecNumber>
    </recommendedName>
</protein>
<keyword evidence="9" id="KW-1185">Reference proteome</keyword>
<dbReference type="AlphaFoldDB" id="A0A1G5K7V8"/>
<evidence type="ECO:0000256" key="6">
    <source>
        <dbReference type="ARBA" id="ARBA00048785"/>
    </source>
</evidence>
<feature type="binding site" evidence="7">
    <location>
        <position position="122"/>
    </location>
    <ligand>
        <name>5-amino-6-(D-ribitylamino)uracil</name>
        <dbReference type="ChEBI" id="CHEBI:15934"/>
    </ligand>
</feature>
<dbReference type="NCBIfam" id="TIGR00114">
    <property type="entry name" value="lumazine-synth"/>
    <property type="match status" value="1"/>
</dbReference>
<dbReference type="GO" id="GO:0009231">
    <property type="term" value="P:riboflavin biosynthetic process"/>
    <property type="evidence" value="ECO:0007669"/>
    <property type="project" value="UniProtKB-UniRule"/>
</dbReference>
<feature type="binding site" evidence="7">
    <location>
        <position position="31"/>
    </location>
    <ligand>
        <name>5-amino-6-(D-ribitylamino)uracil</name>
        <dbReference type="ChEBI" id="CHEBI:15934"/>
    </ligand>
</feature>
<comment type="function">
    <text evidence="7">Catalyzes the formation of 6,7-dimethyl-8-ribityllumazine by condensation of 5-amino-6-(D-ribitylamino)uracil with 3,4-dihydroxy-2-butanone 4-phosphate. This is the penultimate step in the biosynthesis of riboflavin.</text>
</comment>
<feature type="binding site" evidence="7">
    <location>
        <begin position="89"/>
        <end position="91"/>
    </location>
    <ligand>
        <name>5-amino-6-(D-ribitylamino)uracil</name>
        <dbReference type="ChEBI" id="CHEBI:15934"/>
    </ligand>
</feature>
<feature type="active site" description="Proton donor" evidence="7">
    <location>
        <position position="97"/>
    </location>
</feature>
<comment type="similarity">
    <text evidence="2 7">Belongs to the DMRL synthase family.</text>
</comment>
<dbReference type="InterPro" id="IPR002180">
    <property type="entry name" value="LS/RS"/>
</dbReference>
<dbReference type="InterPro" id="IPR034964">
    <property type="entry name" value="LS"/>
</dbReference>
<keyword evidence="4 7" id="KW-0686">Riboflavin biosynthesis</keyword>
<reference evidence="8 9" key="1">
    <citation type="submission" date="2016-10" db="EMBL/GenBank/DDBJ databases">
        <authorList>
            <person name="de Groot N.N."/>
        </authorList>
    </citation>
    <scope>NUCLEOTIDE SEQUENCE [LARGE SCALE GENOMIC DNA]</scope>
    <source>
        <strain evidence="8 9">CGMCC 1.7031</strain>
    </source>
</reference>
<dbReference type="SUPFAM" id="SSF52121">
    <property type="entry name" value="Lumazine synthase"/>
    <property type="match status" value="1"/>
</dbReference>
<sequence length="164" mass="17820">MATANKNLSNYDKTKLPNAKDFRFGIVVSEWNDHITNGLYAGAQAALLDCGALPENIIRWDVPGSFELIYGAKKMLETQNVDCVITIGCVIKGETMHFEFVCEGVTQGIKDLNVQSDVPVIFCLLTDNNEQQSLDRSGGKHGNKGTEAAVAAIKMAALRANSKK</sequence>
<dbReference type="Pfam" id="PF00885">
    <property type="entry name" value="DMRL_synthase"/>
    <property type="match status" value="1"/>
</dbReference>
<organism evidence="8 9">
    <name type="scientific">Flavobacterium caeni</name>
    <dbReference type="NCBI Taxonomy" id="490189"/>
    <lineage>
        <taxon>Bacteria</taxon>
        <taxon>Pseudomonadati</taxon>
        <taxon>Bacteroidota</taxon>
        <taxon>Flavobacteriia</taxon>
        <taxon>Flavobacteriales</taxon>
        <taxon>Flavobacteriaceae</taxon>
        <taxon>Flavobacterium</taxon>
    </lineage>
</organism>
<evidence type="ECO:0000256" key="1">
    <source>
        <dbReference type="ARBA" id="ARBA00004917"/>
    </source>
</evidence>
<dbReference type="PANTHER" id="PTHR21058">
    <property type="entry name" value="6,7-DIMETHYL-8-RIBITYLLUMAZINE SYNTHASE DMRL SYNTHASE LUMAZINE SYNTHASE"/>
    <property type="match status" value="1"/>
</dbReference>
<evidence type="ECO:0000313" key="9">
    <source>
        <dbReference type="Proteomes" id="UP000199354"/>
    </source>
</evidence>
<dbReference type="Proteomes" id="UP000199354">
    <property type="component" value="Unassembled WGS sequence"/>
</dbReference>
<keyword evidence="5 7" id="KW-0808">Transferase</keyword>
<comment type="catalytic activity">
    <reaction evidence="6 7">
        <text>(2S)-2-hydroxy-3-oxobutyl phosphate + 5-amino-6-(D-ribitylamino)uracil = 6,7-dimethyl-8-(1-D-ribityl)lumazine + phosphate + 2 H2O + H(+)</text>
        <dbReference type="Rhea" id="RHEA:26152"/>
        <dbReference type="ChEBI" id="CHEBI:15377"/>
        <dbReference type="ChEBI" id="CHEBI:15378"/>
        <dbReference type="ChEBI" id="CHEBI:15934"/>
        <dbReference type="ChEBI" id="CHEBI:43474"/>
        <dbReference type="ChEBI" id="CHEBI:58201"/>
        <dbReference type="ChEBI" id="CHEBI:58830"/>
        <dbReference type="EC" id="2.5.1.78"/>
    </reaction>
</comment>
<dbReference type="HAMAP" id="MF_00178">
    <property type="entry name" value="Lumazine_synth"/>
    <property type="match status" value="1"/>
</dbReference>
<dbReference type="UniPathway" id="UPA00275">
    <property type="reaction ID" value="UER00404"/>
</dbReference>
<evidence type="ECO:0000256" key="7">
    <source>
        <dbReference type="HAMAP-Rule" id="MF_00178"/>
    </source>
</evidence>
<evidence type="ECO:0000256" key="3">
    <source>
        <dbReference type="ARBA" id="ARBA00012664"/>
    </source>
</evidence>
<dbReference type="GO" id="GO:0005829">
    <property type="term" value="C:cytosol"/>
    <property type="evidence" value="ECO:0007669"/>
    <property type="project" value="TreeGrafter"/>
</dbReference>
<name>A0A1G5K7V8_9FLAO</name>
<feature type="binding site" evidence="7">
    <location>
        <position position="136"/>
    </location>
    <ligand>
        <name>(2S)-2-hydroxy-3-oxobutyl phosphate</name>
        <dbReference type="ChEBI" id="CHEBI:58830"/>
    </ligand>
</feature>
<dbReference type="PANTHER" id="PTHR21058:SF0">
    <property type="entry name" value="6,7-DIMETHYL-8-RIBITYLLUMAZINE SYNTHASE"/>
    <property type="match status" value="1"/>
</dbReference>
<evidence type="ECO:0000256" key="4">
    <source>
        <dbReference type="ARBA" id="ARBA00022619"/>
    </source>
</evidence>
<dbReference type="EMBL" id="FMVF01000022">
    <property type="protein sequence ID" value="SCY96713.1"/>
    <property type="molecule type" value="Genomic_DNA"/>
</dbReference>
<accession>A0A1G5K7V8</accession>
<feature type="binding site" evidence="7">
    <location>
        <begin position="65"/>
        <end position="67"/>
    </location>
    <ligand>
        <name>5-amino-6-(D-ribitylamino)uracil</name>
        <dbReference type="ChEBI" id="CHEBI:15934"/>
    </ligand>
</feature>
<dbReference type="EC" id="2.5.1.78" evidence="3 7"/>
<evidence type="ECO:0000313" key="8">
    <source>
        <dbReference type="EMBL" id="SCY96713.1"/>
    </source>
</evidence>
<dbReference type="OrthoDB" id="9809709at2"/>
<proteinExistence type="inferred from homology"/>
<feature type="binding site" evidence="7">
    <location>
        <begin position="94"/>
        <end position="95"/>
    </location>
    <ligand>
        <name>(2S)-2-hydroxy-3-oxobutyl phosphate</name>
        <dbReference type="ChEBI" id="CHEBI:58830"/>
    </ligand>
</feature>
<comment type="pathway">
    <text evidence="1 7">Cofactor biosynthesis; riboflavin biosynthesis; riboflavin from 2-hydroxy-3-oxobutyl phosphate and 5-amino-6-(D-ribitylamino)uracil: step 1/2.</text>
</comment>
<evidence type="ECO:0000256" key="2">
    <source>
        <dbReference type="ARBA" id="ARBA00007424"/>
    </source>
</evidence>
<dbReference type="CDD" id="cd09209">
    <property type="entry name" value="Lumazine_synthase-I"/>
    <property type="match status" value="1"/>
</dbReference>
<dbReference type="InterPro" id="IPR036467">
    <property type="entry name" value="LS/RS_sf"/>
</dbReference>
<dbReference type="RefSeq" id="WP_091146625.1">
    <property type="nucleotide sequence ID" value="NZ_FMVF01000022.1"/>
</dbReference>
<dbReference type="GO" id="GO:0009349">
    <property type="term" value="C:riboflavin synthase complex"/>
    <property type="evidence" value="ECO:0007669"/>
    <property type="project" value="UniProtKB-UniRule"/>
</dbReference>
<gene>
    <name evidence="7" type="primary">ribH</name>
    <name evidence="8" type="ORF">SAMN02927903_03137</name>
</gene>
<dbReference type="GO" id="GO:0000906">
    <property type="term" value="F:6,7-dimethyl-8-ribityllumazine synthase activity"/>
    <property type="evidence" value="ECO:0007669"/>
    <property type="project" value="UniProtKB-UniRule"/>
</dbReference>
<evidence type="ECO:0000256" key="5">
    <source>
        <dbReference type="ARBA" id="ARBA00022679"/>
    </source>
</evidence>
<dbReference type="Gene3D" id="3.40.50.960">
    <property type="entry name" value="Lumazine/riboflavin synthase"/>
    <property type="match status" value="1"/>
</dbReference>
<dbReference type="STRING" id="490189.SAMN02927903_03137"/>